<dbReference type="AlphaFoldDB" id="A0A182RRH0"/>
<feature type="domain" description="Coilin N-terminal" evidence="2">
    <location>
        <begin position="6"/>
        <end position="98"/>
    </location>
</feature>
<sequence>MKRYLLDLSELYTDHRQKAYIGYRDTWTTVGCIIRTIRHTFNIESDVYICSEDGIFYPAGESVDLIRDDKTIKVLPIKEVSKENIVSDDESSHRRISSIHQESSTYEDIESILLGLPKPKRRRVRKRKIKQDADKEAAPPTVSVVKAKVPRTETDTKQNGHIRFSNEESQSSIGSKSSDELPYRNLNHTMKARVVRAVSPSVLFKQRYEPPAAIATTSEVSNTNEPTKRISKPNIKPRIIRAMVCTVEVKQEQLEASATETNGGFVSEQLQQSYQPQTVEDIDVIEIGSPTPVNGEEATHDTATPAV</sequence>
<dbReference type="VEuPathDB" id="VectorBase:AFUN008866"/>
<feature type="region of interest" description="Disordered" evidence="1">
    <location>
        <begin position="122"/>
        <end position="180"/>
    </location>
</feature>
<proteinExistence type="predicted"/>
<organism evidence="3">
    <name type="scientific">Anopheles funestus</name>
    <name type="common">African malaria mosquito</name>
    <dbReference type="NCBI Taxonomy" id="62324"/>
    <lineage>
        <taxon>Eukaryota</taxon>
        <taxon>Metazoa</taxon>
        <taxon>Ecdysozoa</taxon>
        <taxon>Arthropoda</taxon>
        <taxon>Hexapoda</taxon>
        <taxon>Insecta</taxon>
        <taxon>Pterygota</taxon>
        <taxon>Neoptera</taxon>
        <taxon>Endopterygota</taxon>
        <taxon>Diptera</taxon>
        <taxon>Nematocera</taxon>
        <taxon>Culicoidea</taxon>
        <taxon>Culicidae</taxon>
        <taxon>Anophelinae</taxon>
        <taxon>Anopheles</taxon>
    </lineage>
</organism>
<reference evidence="3" key="1">
    <citation type="submission" date="2020-05" db="UniProtKB">
        <authorList>
            <consortium name="EnsemblMetazoa"/>
        </authorList>
    </citation>
    <scope>IDENTIFICATION</scope>
    <source>
        <strain evidence="3">FUMOZ</strain>
    </source>
</reference>
<feature type="region of interest" description="Disordered" evidence="1">
    <location>
        <begin position="288"/>
        <end position="307"/>
    </location>
</feature>
<dbReference type="VEuPathDB" id="VectorBase:AFUN2_008636"/>
<evidence type="ECO:0000259" key="2">
    <source>
        <dbReference type="Pfam" id="PF15862"/>
    </source>
</evidence>
<accession>A0A182RRH0</accession>
<evidence type="ECO:0000256" key="1">
    <source>
        <dbReference type="SAM" id="MobiDB-lite"/>
    </source>
</evidence>
<dbReference type="EnsemblMetazoa" id="AFUN008866-RA">
    <property type="protein sequence ID" value="AFUN008866-PA"/>
    <property type="gene ID" value="AFUN008866"/>
</dbReference>
<feature type="compositionally biased region" description="Low complexity" evidence="1">
    <location>
        <begin position="167"/>
        <end position="176"/>
    </location>
</feature>
<evidence type="ECO:0000313" key="3">
    <source>
        <dbReference type="EnsemblMetazoa" id="AFUN008866-PA"/>
    </source>
</evidence>
<protein>
    <submittedName>
        <fullName evidence="3">Coilin_N domain-containing protein</fullName>
    </submittedName>
</protein>
<name>A0A182RRH0_ANOFN</name>
<dbReference type="Pfam" id="PF15862">
    <property type="entry name" value="Coilin_N"/>
    <property type="match status" value="1"/>
</dbReference>
<dbReference type="InterPro" id="IPR031722">
    <property type="entry name" value="Coilin_N"/>
</dbReference>